<dbReference type="Proteomes" id="UP000887159">
    <property type="component" value="Unassembled WGS sequence"/>
</dbReference>
<comment type="caution">
    <text evidence="2">The sequence shown here is derived from an EMBL/GenBank/DDBJ whole genome shotgun (WGS) entry which is preliminary data.</text>
</comment>
<evidence type="ECO:0000259" key="1">
    <source>
        <dbReference type="Pfam" id="PF20700"/>
    </source>
</evidence>
<accession>A0A8X6W0B6</accession>
<dbReference type="Pfam" id="PF20700">
    <property type="entry name" value="Mutator"/>
    <property type="match status" value="1"/>
</dbReference>
<evidence type="ECO:0000313" key="3">
    <source>
        <dbReference type="Proteomes" id="UP000887159"/>
    </source>
</evidence>
<feature type="domain" description="Mutator-like transposase" evidence="1">
    <location>
        <begin position="10"/>
        <end position="81"/>
    </location>
</feature>
<keyword evidence="3" id="KW-1185">Reference proteome</keyword>
<gene>
    <name evidence="2" type="primary">AVEN_24881_1</name>
    <name evidence="2" type="ORF">TNCV_1916631</name>
</gene>
<name>A0A8X6W0B6_TRICX</name>
<sequence length="84" mass="9407">MVTQRHVRLLLKKKPYGDSVPIEKVECVGHVQKRMGSRLRKLKALWGEKMLSDGKTIGGKGRLTDAIISKLTTFYSNAIRAAIL</sequence>
<evidence type="ECO:0000313" key="2">
    <source>
        <dbReference type="EMBL" id="GFY25913.1"/>
    </source>
</evidence>
<proteinExistence type="predicted"/>
<dbReference type="EMBL" id="BMAU01021373">
    <property type="protein sequence ID" value="GFY25913.1"/>
    <property type="molecule type" value="Genomic_DNA"/>
</dbReference>
<organism evidence="2 3">
    <name type="scientific">Trichonephila clavipes</name>
    <name type="common">Golden silk orbweaver</name>
    <name type="synonym">Nephila clavipes</name>
    <dbReference type="NCBI Taxonomy" id="2585209"/>
    <lineage>
        <taxon>Eukaryota</taxon>
        <taxon>Metazoa</taxon>
        <taxon>Ecdysozoa</taxon>
        <taxon>Arthropoda</taxon>
        <taxon>Chelicerata</taxon>
        <taxon>Arachnida</taxon>
        <taxon>Araneae</taxon>
        <taxon>Araneomorphae</taxon>
        <taxon>Entelegynae</taxon>
        <taxon>Araneoidea</taxon>
        <taxon>Nephilidae</taxon>
        <taxon>Trichonephila</taxon>
    </lineage>
</organism>
<protein>
    <recommendedName>
        <fullName evidence="1">Mutator-like transposase domain-containing protein</fullName>
    </recommendedName>
</protein>
<dbReference type="AlphaFoldDB" id="A0A8X6W0B6"/>
<reference evidence="2" key="1">
    <citation type="submission" date="2020-08" db="EMBL/GenBank/DDBJ databases">
        <title>Multicomponent nature underlies the extraordinary mechanical properties of spider dragline silk.</title>
        <authorList>
            <person name="Kono N."/>
            <person name="Nakamura H."/>
            <person name="Mori M."/>
            <person name="Yoshida Y."/>
            <person name="Ohtoshi R."/>
            <person name="Malay A.D."/>
            <person name="Moran D.A.P."/>
            <person name="Tomita M."/>
            <person name="Numata K."/>
            <person name="Arakawa K."/>
        </authorList>
    </citation>
    <scope>NUCLEOTIDE SEQUENCE</scope>
</reference>
<dbReference type="InterPro" id="IPR049012">
    <property type="entry name" value="Mutator_transp_dom"/>
</dbReference>